<feature type="chain" id="PRO_5046689942" description="Ionotropic receptor" evidence="9">
    <location>
        <begin position="17"/>
        <end position="590"/>
    </location>
</feature>
<feature type="transmembrane region" description="Helical" evidence="8">
    <location>
        <begin position="561"/>
        <end position="581"/>
    </location>
</feature>
<keyword evidence="3 8" id="KW-0812">Transmembrane</keyword>
<gene>
    <name evidence="11" type="primary">LOC108017689</name>
</gene>
<dbReference type="RefSeq" id="XP_016940287.3">
    <property type="nucleotide sequence ID" value="XM_017084798.4"/>
</dbReference>
<evidence type="ECO:0000256" key="7">
    <source>
        <dbReference type="ARBA" id="ARBA00023180"/>
    </source>
</evidence>
<keyword evidence="6" id="KW-0675">Receptor</keyword>
<evidence type="ECO:0000256" key="9">
    <source>
        <dbReference type="SAM" id="SignalP"/>
    </source>
</evidence>
<keyword evidence="5 8" id="KW-0472">Membrane</keyword>
<evidence type="ECO:0008006" key="12">
    <source>
        <dbReference type="Google" id="ProtNLM"/>
    </source>
</evidence>
<evidence type="ECO:0000256" key="4">
    <source>
        <dbReference type="ARBA" id="ARBA00022989"/>
    </source>
</evidence>
<keyword evidence="2" id="KW-1003">Cell membrane</keyword>
<dbReference type="Proteomes" id="UP001652628">
    <property type="component" value="Chromosome 2R"/>
</dbReference>
<keyword evidence="10" id="KW-1185">Reference proteome</keyword>
<keyword evidence="7" id="KW-0325">Glycoprotein</keyword>
<evidence type="ECO:0000313" key="11">
    <source>
        <dbReference type="RefSeq" id="XP_016940287.3"/>
    </source>
</evidence>
<dbReference type="GO" id="GO:0005886">
    <property type="term" value="C:plasma membrane"/>
    <property type="evidence" value="ECO:0007669"/>
    <property type="project" value="UniProtKB-SubCell"/>
</dbReference>
<accession>A0AB39ZNY8</accession>
<protein>
    <recommendedName>
        <fullName evidence="12">Ionotropic receptor</fullName>
    </recommendedName>
</protein>
<proteinExistence type="predicted"/>
<dbReference type="PANTHER" id="PTHR42643:SF41">
    <property type="entry name" value="IONOTROPIC RECEPTOR 20A-RELATED"/>
    <property type="match status" value="1"/>
</dbReference>
<organism evidence="10 11">
    <name type="scientific">Drosophila suzukii</name>
    <name type="common">Spotted-wing drosophila fruit fly</name>
    <dbReference type="NCBI Taxonomy" id="28584"/>
    <lineage>
        <taxon>Eukaryota</taxon>
        <taxon>Metazoa</taxon>
        <taxon>Ecdysozoa</taxon>
        <taxon>Arthropoda</taxon>
        <taxon>Hexapoda</taxon>
        <taxon>Insecta</taxon>
        <taxon>Pterygota</taxon>
        <taxon>Neoptera</taxon>
        <taxon>Endopterygota</taxon>
        <taxon>Diptera</taxon>
        <taxon>Brachycera</taxon>
        <taxon>Muscomorpha</taxon>
        <taxon>Ephydroidea</taxon>
        <taxon>Drosophilidae</taxon>
        <taxon>Drosophila</taxon>
        <taxon>Sophophora</taxon>
    </lineage>
</organism>
<keyword evidence="9" id="KW-0732">Signal</keyword>
<keyword evidence="4 8" id="KW-1133">Transmembrane helix</keyword>
<feature type="signal peptide" evidence="9">
    <location>
        <begin position="1"/>
        <end position="16"/>
    </location>
</feature>
<evidence type="ECO:0000313" key="10">
    <source>
        <dbReference type="Proteomes" id="UP001652628"/>
    </source>
</evidence>
<reference evidence="11" key="1">
    <citation type="submission" date="2025-08" db="UniProtKB">
        <authorList>
            <consortium name="RefSeq"/>
        </authorList>
    </citation>
    <scope>IDENTIFICATION</scope>
</reference>
<evidence type="ECO:0000256" key="8">
    <source>
        <dbReference type="SAM" id="Phobius"/>
    </source>
</evidence>
<sequence length="590" mass="68765">MVGLPFLLLYLGEIRGQLPDIPTQREDDPQEELYQLLLKLRQEEIFDTLLVYGKECAFHSLSRRLEVPMVMVSSGSTEFDWGYSTLTLILSCGPEEEKEANYRNRVKLQKNRRLIYLPEDIQPDSVCNNYSLKEQYNVAMVREDFKKTRVIYACRFLSHPNLVEKHLMTSDPIFIENFQNMHQKPIKAIADLVAPRSMVCVIAKSGEKQLKGYVGNLITNFAQKVNATLQYETLNNKVSFLDIIRRVSEDELDIGISLEALNVNKDLDTASYPFLLTNYCLMLPVSAKLPINRVYAIIVHHLVLVIILVLFIVLSILLIYSQKRSWKNLNVANILLNDVAIRGLLGQAFPFPANAGKHLRIIFCILCFASIMMTTMYNAYLQSYFTNPPTEHEIRTFKDIGKYHQKIALPKFEMTSLITTNNSQFAEINKRELLIIDGWKDYLNLRDSLNLSYGYLVTEDRWSVYAEQQKLFKKPIFYFAKDLCFSRQLFMSIPLRRHLPYRHLFEEHMMRQQEFGMVSYWKSHSFFDMVRLGITPIKDLSPPKVFEASLLLQDISWILKLYFAAMMISIFCFLFEILYAGQRRVINDVR</sequence>
<feature type="transmembrane region" description="Helical" evidence="8">
    <location>
        <begin position="361"/>
        <end position="380"/>
    </location>
</feature>
<comment type="subcellular location">
    <subcellularLocation>
        <location evidence="1">Cell membrane</location>
        <topology evidence="1">Multi-pass membrane protein</topology>
    </subcellularLocation>
</comment>
<dbReference type="AlphaFoldDB" id="A0AB39ZNY8"/>
<name>A0AB39ZNY8_DROSZ</name>
<dbReference type="InterPro" id="IPR052192">
    <property type="entry name" value="Insect_Ionotropic_Sensory_Rcpt"/>
</dbReference>
<dbReference type="PANTHER" id="PTHR42643">
    <property type="entry name" value="IONOTROPIC RECEPTOR 20A-RELATED"/>
    <property type="match status" value="1"/>
</dbReference>
<evidence type="ECO:0000256" key="5">
    <source>
        <dbReference type="ARBA" id="ARBA00023136"/>
    </source>
</evidence>
<evidence type="ECO:0000256" key="1">
    <source>
        <dbReference type="ARBA" id="ARBA00004651"/>
    </source>
</evidence>
<evidence type="ECO:0000256" key="2">
    <source>
        <dbReference type="ARBA" id="ARBA00022475"/>
    </source>
</evidence>
<feature type="transmembrane region" description="Helical" evidence="8">
    <location>
        <begin position="294"/>
        <end position="320"/>
    </location>
</feature>
<dbReference type="GeneID" id="108017689"/>
<evidence type="ECO:0000256" key="6">
    <source>
        <dbReference type="ARBA" id="ARBA00023170"/>
    </source>
</evidence>
<evidence type="ECO:0000256" key="3">
    <source>
        <dbReference type="ARBA" id="ARBA00022692"/>
    </source>
</evidence>